<evidence type="ECO:0000256" key="2">
    <source>
        <dbReference type="ARBA" id="ARBA00022475"/>
    </source>
</evidence>
<evidence type="ECO:0000256" key="7">
    <source>
        <dbReference type="ARBA" id="ARBA00023136"/>
    </source>
</evidence>
<evidence type="ECO:0000256" key="5">
    <source>
        <dbReference type="ARBA" id="ARBA00022692"/>
    </source>
</evidence>
<feature type="transmembrane region" description="Helical" evidence="8">
    <location>
        <begin position="131"/>
        <end position="149"/>
    </location>
</feature>
<feature type="domain" description="Glycosyltransferase RgtA/B/C/D-like" evidence="9">
    <location>
        <begin position="99"/>
        <end position="235"/>
    </location>
</feature>
<reference evidence="10 11" key="1">
    <citation type="journal article" date="2016" name="Nat. Commun.">
        <title>Thousands of microbial genomes shed light on interconnected biogeochemical processes in an aquifer system.</title>
        <authorList>
            <person name="Anantharaman K."/>
            <person name="Brown C.T."/>
            <person name="Hug L.A."/>
            <person name="Sharon I."/>
            <person name="Castelle C.J."/>
            <person name="Probst A.J."/>
            <person name="Thomas B.C."/>
            <person name="Singh A."/>
            <person name="Wilkins M.J."/>
            <person name="Karaoz U."/>
            <person name="Brodie E.L."/>
            <person name="Williams K.H."/>
            <person name="Hubbard S.S."/>
            <person name="Banfield J.F."/>
        </authorList>
    </citation>
    <scope>NUCLEOTIDE SEQUENCE [LARGE SCALE GENOMIC DNA]</scope>
</reference>
<evidence type="ECO:0000256" key="3">
    <source>
        <dbReference type="ARBA" id="ARBA00022676"/>
    </source>
</evidence>
<feature type="transmembrane region" description="Helical" evidence="8">
    <location>
        <begin position="12"/>
        <end position="29"/>
    </location>
</feature>
<feature type="transmembrane region" description="Helical" evidence="8">
    <location>
        <begin position="99"/>
        <end position="119"/>
    </location>
</feature>
<gene>
    <name evidence="10" type="ORF">A2785_02730</name>
</gene>
<keyword evidence="6 8" id="KW-1133">Transmembrane helix</keyword>
<comment type="subcellular location">
    <subcellularLocation>
        <location evidence="1">Cell membrane</location>
        <topology evidence="1">Multi-pass membrane protein</topology>
    </subcellularLocation>
</comment>
<proteinExistence type="predicted"/>
<dbReference type="GO" id="GO:0005886">
    <property type="term" value="C:plasma membrane"/>
    <property type="evidence" value="ECO:0007669"/>
    <property type="project" value="UniProtKB-SubCell"/>
</dbReference>
<feature type="transmembrane region" description="Helical" evidence="8">
    <location>
        <begin position="342"/>
        <end position="360"/>
    </location>
</feature>
<feature type="transmembrane region" description="Helical" evidence="8">
    <location>
        <begin position="220"/>
        <end position="246"/>
    </location>
</feature>
<feature type="transmembrane region" description="Helical" evidence="8">
    <location>
        <begin position="318"/>
        <end position="336"/>
    </location>
</feature>
<dbReference type="InterPro" id="IPR038731">
    <property type="entry name" value="RgtA/B/C-like"/>
</dbReference>
<evidence type="ECO:0000313" key="11">
    <source>
        <dbReference type="Proteomes" id="UP000179069"/>
    </source>
</evidence>
<dbReference type="AlphaFoldDB" id="A0A1G1VL32"/>
<dbReference type="GO" id="GO:0016763">
    <property type="term" value="F:pentosyltransferase activity"/>
    <property type="evidence" value="ECO:0007669"/>
    <property type="project" value="TreeGrafter"/>
</dbReference>
<feature type="transmembrane region" description="Helical" evidence="8">
    <location>
        <begin position="183"/>
        <end position="208"/>
    </location>
</feature>
<keyword evidence="5 8" id="KW-0812">Transmembrane</keyword>
<evidence type="ECO:0000259" key="9">
    <source>
        <dbReference type="Pfam" id="PF13231"/>
    </source>
</evidence>
<dbReference type="EMBL" id="MHCI01000020">
    <property type="protein sequence ID" value="OGY16061.1"/>
    <property type="molecule type" value="Genomic_DNA"/>
</dbReference>
<dbReference type="PANTHER" id="PTHR33908:SF11">
    <property type="entry name" value="MEMBRANE PROTEIN"/>
    <property type="match status" value="1"/>
</dbReference>
<sequence length="554" mass="63336">MKSLFRSLVSSPLVILLLITIAGGFFRFYNLDWDSGHSFHPDERNIAAAVSRIHLPDQLNPGFFAYGGFILYLYRAAGELLVLLTRDPSWVTSWGKINLVGRTFSAFFSTLSISAIYVLARRLFSSKKTALLSSFFAAFTVSFIQSAHFGITENLLAFLVILLCFFSTKFAERPRILVSGAIGIVYGIAVATKTSALSFFLIPLVAYLLACVRRPNKQQIVLTSLLFVELLVLSFLVFVFFSPYTLLSFGKFMESMRYEYGVATGTFSVPYTLQFVNTPAYIYQLQNLFWQMGPLVLFSLLGILLLALQVLKKRNTDLLVFFLFPIFYFAYVGSWHTKFIRFMFPILPFLIIMAANFFTFLSSRWKSAGRILLLPVSVLMLAWVLAFFGIYTREQTRIVASEWIYSHIPFGSMILREHWDDGLPVPTALDSPTTHGYILEELTIYEPDNEEKLAYLSARLSRGDYLVISSRRLYGTLVNLSERYPLTSRYYRRLFAGRLGYEKVGEFSSYPSLFGVTINDDSSEETFQVYEHPKVIIFKNQGRLTQEEITHRLL</sequence>
<accession>A0A1G1VL32</accession>
<name>A0A1G1VL32_9BACT</name>
<feature type="transmembrane region" description="Helical" evidence="8">
    <location>
        <begin position="372"/>
        <end position="391"/>
    </location>
</feature>
<feature type="transmembrane region" description="Helical" evidence="8">
    <location>
        <begin position="288"/>
        <end position="311"/>
    </location>
</feature>
<evidence type="ECO:0000313" key="10">
    <source>
        <dbReference type="EMBL" id="OGY16061.1"/>
    </source>
</evidence>
<keyword evidence="4" id="KW-0808">Transferase</keyword>
<keyword evidence="3" id="KW-0328">Glycosyltransferase</keyword>
<comment type="caution">
    <text evidence="10">The sequence shown here is derived from an EMBL/GenBank/DDBJ whole genome shotgun (WGS) entry which is preliminary data.</text>
</comment>
<evidence type="ECO:0000256" key="1">
    <source>
        <dbReference type="ARBA" id="ARBA00004651"/>
    </source>
</evidence>
<protein>
    <recommendedName>
        <fullName evidence="9">Glycosyltransferase RgtA/B/C/D-like domain-containing protein</fullName>
    </recommendedName>
</protein>
<organism evidence="10 11">
    <name type="scientific">Candidatus Chisholmbacteria bacterium RIFCSPHIGHO2_01_FULL_49_18</name>
    <dbReference type="NCBI Taxonomy" id="1797590"/>
    <lineage>
        <taxon>Bacteria</taxon>
        <taxon>Candidatus Chisholmiibacteriota</taxon>
    </lineage>
</organism>
<dbReference type="InterPro" id="IPR050297">
    <property type="entry name" value="LipidA_mod_glycosyltrf_83"/>
</dbReference>
<dbReference type="Pfam" id="PF13231">
    <property type="entry name" value="PMT_2"/>
    <property type="match status" value="1"/>
</dbReference>
<evidence type="ECO:0000256" key="4">
    <source>
        <dbReference type="ARBA" id="ARBA00022679"/>
    </source>
</evidence>
<evidence type="ECO:0000256" key="8">
    <source>
        <dbReference type="SAM" id="Phobius"/>
    </source>
</evidence>
<evidence type="ECO:0000256" key="6">
    <source>
        <dbReference type="ARBA" id="ARBA00022989"/>
    </source>
</evidence>
<keyword evidence="2" id="KW-1003">Cell membrane</keyword>
<dbReference type="Proteomes" id="UP000179069">
    <property type="component" value="Unassembled WGS sequence"/>
</dbReference>
<dbReference type="GO" id="GO:0009103">
    <property type="term" value="P:lipopolysaccharide biosynthetic process"/>
    <property type="evidence" value="ECO:0007669"/>
    <property type="project" value="UniProtKB-ARBA"/>
</dbReference>
<keyword evidence="7 8" id="KW-0472">Membrane</keyword>
<dbReference type="PANTHER" id="PTHR33908">
    <property type="entry name" value="MANNOSYLTRANSFERASE YKCB-RELATED"/>
    <property type="match status" value="1"/>
</dbReference>